<sequence length="88" mass="10655">MTKVEKALFYEIVVCEIEHDGELEEDIFEFLNVQIWIEEDNLFNFFRSIPEEAVLEWLEMYTDSWNPNSDIYIRIIDQINNFEKSVTI</sequence>
<gene>
    <name evidence="1" type="ORF">AC625_01460</name>
</gene>
<dbReference type="EMBL" id="LFZW01000001">
    <property type="protein sequence ID" value="KMY48350.1"/>
    <property type="molecule type" value="Genomic_DNA"/>
</dbReference>
<organism evidence="1 2">
    <name type="scientific">Peribacillus loiseleuriae</name>
    <dbReference type="NCBI Taxonomy" id="1679170"/>
    <lineage>
        <taxon>Bacteria</taxon>
        <taxon>Bacillati</taxon>
        <taxon>Bacillota</taxon>
        <taxon>Bacilli</taxon>
        <taxon>Bacillales</taxon>
        <taxon>Bacillaceae</taxon>
        <taxon>Peribacillus</taxon>
    </lineage>
</organism>
<dbReference type="OrthoDB" id="9961406at2"/>
<protein>
    <submittedName>
        <fullName evidence="1">Uncharacterized protein</fullName>
    </submittedName>
</protein>
<dbReference type="RefSeq" id="WP_049679669.1">
    <property type="nucleotide sequence ID" value="NZ_LFZW01000001.1"/>
</dbReference>
<dbReference type="Proteomes" id="UP000037146">
    <property type="component" value="Unassembled WGS sequence"/>
</dbReference>
<accession>A0A0K9GNX0</accession>
<comment type="caution">
    <text evidence="1">The sequence shown here is derived from an EMBL/GenBank/DDBJ whole genome shotgun (WGS) entry which is preliminary data.</text>
</comment>
<evidence type="ECO:0000313" key="2">
    <source>
        <dbReference type="Proteomes" id="UP000037146"/>
    </source>
</evidence>
<dbReference type="AlphaFoldDB" id="A0A0K9GNX0"/>
<reference evidence="2" key="1">
    <citation type="submission" date="2015-07" db="EMBL/GenBank/DDBJ databases">
        <title>Genome sequencing project for genomic taxonomy and phylogenomics of Bacillus-like bacteria.</title>
        <authorList>
            <person name="Liu B."/>
            <person name="Wang J."/>
            <person name="Zhu Y."/>
            <person name="Liu G."/>
            <person name="Chen Q."/>
            <person name="Chen Z."/>
            <person name="Lan J."/>
            <person name="Che J."/>
            <person name="Ge C."/>
            <person name="Shi H."/>
            <person name="Pan Z."/>
            <person name="Liu X."/>
        </authorList>
    </citation>
    <scope>NUCLEOTIDE SEQUENCE [LARGE SCALE GENOMIC DNA]</scope>
    <source>
        <strain evidence="2">FJAT-27997</strain>
    </source>
</reference>
<evidence type="ECO:0000313" key="1">
    <source>
        <dbReference type="EMBL" id="KMY48350.1"/>
    </source>
</evidence>
<dbReference type="PATRIC" id="fig|1679170.3.peg.269"/>
<proteinExistence type="predicted"/>
<name>A0A0K9GNX0_9BACI</name>
<keyword evidence="2" id="KW-1185">Reference proteome</keyword>